<evidence type="ECO:0000313" key="1">
    <source>
        <dbReference type="EMBL" id="KRN10573.1"/>
    </source>
</evidence>
<comment type="caution">
    <text evidence="1">The sequence shown here is derived from an EMBL/GenBank/DDBJ whole genome shotgun (WGS) entry which is preliminary data.</text>
</comment>
<protein>
    <submittedName>
        <fullName evidence="1">Uncharacterized protein</fullName>
    </submittedName>
</protein>
<dbReference type="RefSeq" id="WP_156640984.1">
    <property type="nucleotide sequence ID" value="NZ_AYZO01000029.1"/>
</dbReference>
<accession>A0ABR5PUR2</accession>
<reference evidence="1 2" key="1">
    <citation type="journal article" date="2015" name="Genome Announc.">
        <title>Expanding the biotechnology potential of lactobacilli through comparative genomics of 213 strains and associated genera.</title>
        <authorList>
            <person name="Sun Z."/>
            <person name="Harris H.M."/>
            <person name="McCann A."/>
            <person name="Guo C."/>
            <person name="Argimon S."/>
            <person name="Zhang W."/>
            <person name="Yang X."/>
            <person name="Jeffery I.B."/>
            <person name="Cooney J.C."/>
            <person name="Kagawa T.F."/>
            <person name="Liu W."/>
            <person name="Song Y."/>
            <person name="Salvetti E."/>
            <person name="Wrobel A."/>
            <person name="Rasinkangas P."/>
            <person name="Parkhill J."/>
            <person name="Rea M.C."/>
            <person name="O'Sullivan O."/>
            <person name="Ritari J."/>
            <person name="Douillard F.P."/>
            <person name="Paul Ross R."/>
            <person name="Yang R."/>
            <person name="Briner A.E."/>
            <person name="Felis G.E."/>
            <person name="de Vos W.M."/>
            <person name="Barrangou R."/>
            <person name="Klaenhammer T.R."/>
            <person name="Caufield P.W."/>
            <person name="Cui Y."/>
            <person name="Zhang H."/>
            <person name="O'Toole P.W."/>
        </authorList>
    </citation>
    <scope>NUCLEOTIDE SEQUENCE [LARGE SCALE GENOMIC DNA]</scope>
    <source>
        <strain evidence="1 2">DSM 23908</strain>
    </source>
</reference>
<name>A0ABR5PUR2_9LACO</name>
<keyword evidence="2" id="KW-1185">Reference proteome</keyword>
<organism evidence="1 2">
    <name type="scientific">Lactobacillus gigeriorum DSM 23908 = CRBIP 24.85</name>
    <dbReference type="NCBI Taxonomy" id="1423751"/>
    <lineage>
        <taxon>Bacteria</taxon>
        <taxon>Bacillati</taxon>
        <taxon>Bacillota</taxon>
        <taxon>Bacilli</taxon>
        <taxon>Lactobacillales</taxon>
        <taxon>Lactobacillaceae</taxon>
        <taxon>Lactobacillus</taxon>
    </lineage>
</organism>
<dbReference type="EMBL" id="AYZO01000029">
    <property type="protein sequence ID" value="KRN10573.1"/>
    <property type="molecule type" value="Genomic_DNA"/>
</dbReference>
<proteinExistence type="predicted"/>
<dbReference type="Proteomes" id="UP000051521">
    <property type="component" value="Unassembled WGS sequence"/>
</dbReference>
<evidence type="ECO:0000313" key="2">
    <source>
        <dbReference type="Proteomes" id="UP000051521"/>
    </source>
</evidence>
<gene>
    <name evidence="1" type="ORF">FC38_GL000971</name>
</gene>
<sequence length="56" mass="5551">MSGFELSEAGVVGLSVAGFTGSVGLSGVTEVSVFLYLTVTTAFALSYVTANSGISV</sequence>